<keyword evidence="2" id="KW-0812">Transmembrane</keyword>
<evidence type="ECO:0000256" key="1">
    <source>
        <dbReference type="SAM" id="MobiDB-lite"/>
    </source>
</evidence>
<accession>A0A372ZYI1</accession>
<protein>
    <submittedName>
        <fullName evidence="3">Uncharacterized protein</fullName>
    </submittedName>
</protein>
<evidence type="ECO:0000256" key="2">
    <source>
        <dbReference type="SAM" id="Phobius"/>
    </source>
</evidence>
<keyword evidence="2" id="KW-1133">Transmembrane helix</keyword>
<keyword evidence="4" id="KW-1185">Reference proteome</keyword>
<evidence type="ECO:0000313" key="4">
    <source>
        <dbReference type="Proteomes" id="UP000263377"/>
    </source>
</evidence>
<reference evidence="3 4" key="1">
    <citation type="submission" date="2018-08" db="EMBL/GenBank/DDBJ databases">
        <title>Diversity &amp; Physiological Properties of Lignin-Decomposing Actinobacteria from Soil.</title>
        <authorList>
            <person name="Roh S.G."/>
            <person name="Kim S.B."/>
        </authorList>
    </citation>
    <scope>NUCLEOTIDE SEQUENCE [LARGE SCALE GENOMIC DNA]</scope>
    <source>
        <strain evidence="3 4">MMS17-GH009</strain>
    </source>
</reference>
<dbReference type="EMBL" id="QVIG01000001">
    <property type="protein sequence ID" value="RGD60502.1"/>
    <property type="molecule type" value="Genomic_DNA"/>
</dbReference>
<evidence type="ECO:0000313" key="3">
    <source>
        <dbReference type="EMBL" id="RGD60502.1"/>
    </source>
</evidence>
<organism evidence="3 4">
    <name type="scientific">Kitasatospora xanthocidica</name>
    <dbReference type="NCBI Taxonomy" id="83382"/>
    <lineage>
        <taxon>Bacteria</taxon>
        <taxon>Bacillati</taxon>
        <taxon>Actinomycetota</taxon>
        <taxon>Actinomycetes</taxon>
        <taxon>Kitasatosporales</taxon>
        <taxon>Streptomycetaceae</taxon>
        <taxon>Kitasatospora</taxon>
    </lineage>
</organism>
<feature type="compositionally biased region" description="Basic and acidic residues" evidence="1">
    <location>
        <begin position="1"/>
        <end position="11"/>
    </location>
</feature>
<sequence length="482" mass="50175">MTDKLPRRTGGDGDGPAETPTERLLREAMTARASLVTAASLRPAAPPKNRIRRLRPVYAVTVPLGLAAAMALGVLTFHGEPVAQDEVPPPAATLTTSPSPTPEPTGDPSPTAAPTDPGTPTSEAETEVPLADGVPTTATSAPGTASGPASSSSLRGVKFKVPAGWKAVPVSADRVCVLSPGAPTEPQQGWAPARCEPYGVLVVAYNSPDELEGGAWPTTDDLVADSGWGHQPNCPIWGRPYFPDNGYSSVGAPVRTKSTVAGKTIDKTQWNVTCKPGDTFTAQLWGMGLDQVFVVANGLKSDYQSGLTAIVNSLDVSGHKSPSLTASDKGAKDIAITVDGGLGAGQKVSTNGTPVTFTVTYRNTGQKTYDKLQPLVYTKEYAGTPPSEMVTMNKGKLERQDGGVWKEIPLAIGGGMDYAMVGQQAQFSLAPGESRTVTYRMALDKLDGPGTMPVSVQAVLPYDGSAPLTSVKELIVPVTVVK</sequence>
<dbReference type="AlphaFoldDB" id="A0A372ZYI1"/>
<keyword evidence="2" id="KW-0472">Membrane</keyword>
<feature type="region of interest" description="Disordered" evidence="1">
    <location>
        <begin position="83"/>
        <end position="154"/>
    </location>
</feature>
<dbReference type="Proteomes" id="UP000263377">
    <property type="component" value="Unassembled WGS sequence"/>
</dbReference>
<feature type="region of interest" description="Disordered" evidence="1">
    <location>
        <begin position="1"/>
        <end position="21"/>
    </location>
</feature>
<proteinExistence type="predicted"/>
<feature type="transmembrane region" description="Helical" evidence="2">
    <location>
        <begin position="57"/>
        <end position="77"/>
    </location>
</feature>
<comment type="caution">
    <text evidence="3">The sequence shown here is derived from an EMBL/GenBank/DDBJ whole genome shotgun (WGS) entry which is preliminary data.</text>
</comment>
<dbReference type="RefSeq" id="WP_117488639.1">
    <property type="nucleotide sequence ID" value="NZ_QVIG01000001.1"/>
</dbReference>
<feature type="compositionally biased region" description="Low complexity" evidence="1">
    <location>
        <begin position="108"/>
        <end position="122"/>
    </location>
</feature>
<name>A0A372ZYI1_9ACTN</name>
<feature type="compositionally biased region" description="Low complexity" evidence="1">
    <location>
        <begin position="135"/>
        <end position="153"/>
    </location>
</feature>
<gene>
    <name evidence="3" type="ORF">DR950_24420</name>
</gene>